<feature type="transmembrane region" description="Helical" evidence="1">
    <location>
        <begin position="342"/>
        <end position="363"/>
    </location>
</feature>
<feature type="transmembrane region" description="Helical" evidence="1">
    <location>
        <begin position="7"/>
        <end position="26"/>
    </location>
</feature>
<keyword evidence="1" id="KW-1133">Transmembrane helix</keyword>
<feature type="transmembrane region" description="Helical" evidence="1">
    <location>
        <begin position="214"/>
        <end position="234"/>
    </location>
</feature>
<dbReference type="EMBL" id="JABZEC010000002">
    <property type="protein sequence ID" value="NVY96204.1"/>
    <property type="molecule type" value="Genomic_DNA"/>
</dbReference>
<name>A0A850QWM5_9LACO</name>
<dbReference type="RefSeq" id="WP_176942359.1">
    <property type="nucleotide sequence ID" value="NZ_JABZEC010000002.1"/>
</dbReference>
<feature type="transmembrane region" description="Helical" evidence="1">
    <location>
        <begin position="159"/>
        <end position="180"/>
    </location>
</feature>
<gene>
    <name evidence="2" type="ORF">HU830_03305</name>
</gene>
<accession>A0A850QWM5</accession>
<dbReference type="GO" id="GO:0016874">
    <property type="term" value="F:ligase activity"/>
    <property type="evidence" value="ECO:0007669"/>
    <property type="project" value="UniProtKB-KW"/>
</dbReference>
<keyword evidence="2" id="KW-0436">Ligase</keyword>
<dbReference type="InterPro" id="IPR049504">
    <property type="entry name" value="O-antigen_lig"/>
</dbReference>
<sequence length="428" mass="48297">MKLEIRSLKIFLSLTVIMDAFNGFATNYLPEVLGQIVPSIRTLALFYLLIMLLQVSKVRFTLLISILSFDIGSIFLLLNNEGQLDISHIMNELTFFSKIYFYVILLILIRSLQGINLIDSNWINEILRFNFRVMPFLFILPTIVGLSRKTYVNSSLGNSGFFIANNSSNIVLIVASIYFLVNIIKIFDSTRVVNSCYLLVTWLALWMQGSKTSVASITFELGILIVFVLTFPVIKKTVRAWQVVGYLIIVLILFIAIVVSLFNLDAIYQHLRSALQGLLIRQQYLYRASNSIIDTLLSGRFSRLQQMLSIVKSNGIPFSVVFGAGVSMLPVGFIAEMDMVDLFIDGGVFLVILVYGVTIGYMWKRNSGDRAHIFSKWGLLVLILYSLVAGHVFKEILASTFVALLVSFDRKDKKSEDSYTDPTVSKRG</sequence>
<reference evidence="2 3" key="1">
    <citation type="submission" date="2020-06" db="EMBL/GenBank/DDBJ databases">
        <authorList>
            <person name="Kang J."/>
        </authorList>
    </citation>
    <scope>NUCLEOTIDE SEQUENCE [LARGE SCALE GENOMIC DNA]</scope>
    <source>
        <strain evidence="2 3">DCY120</strain>
    </source>
</reference>
<keyword evidence="1" id="KW-0472">Membrane</keyword>
<dbReference type="Pfam" id="PF13425">
    <property type="entry name" value="O-antigen_lig"/>
    <property type="match status" value="1"/>
</dbReference>
<dbReference type="AlphaFoldDB" id="A0A850QWM5"/>
<keyword evidence="3" id="KW-1185">Reference proteome</keyword>
<feature type="transmembrane region" description="Helical" evidence="1">
    <location>
        <begin position="383"/>
        <end position="406"/>
    </location>
</feature>
<evidence type="ECO:0000313" key="2">
    <source>
        <dbReference type="EMBL" id="NVY96204.1"/>
    </source>
</evidence>
<feature type="transmembrane region" description="Helical" evidence="1">
    <location>
        <begin position="32"/>
        <end position="53"/>
    </location>
</feature>
<proteinExistence type="predicted"/>
<comment type="caution">
    <text evidence="2">The sequence shown here is derived from an EMBL/GenBank/DDBJ whole genome shotgun (WGS) entry which is preliminary data.</text>
</comment>
<feature type="transmembrane region" description="Helical" evidence="1">
    <location>
        <begin position="192"/>
        <end position="208"/>
    </location>
</feature>
<evidence type="ECO:0000256" key="1">
    <source>
        <dbReference type="SAM" id="Phobius"/>
    </source>
</evidence>
<feature type="transmembrane region" description="Helical" evidence="1">
    <location>
        <begin position="243"/>
        <end position="262"/>
    </location>
</feature>
<dbReference type="Proteomes" id="UP000563523">
    <property type="component" value="Unassembled WGS sequence"/>
</dbReference>
<evidence type="ECO:0000313" key="3">
    <source>
        <dbReference type="Proteomes" id="UP000563523"/>
    </source>
</evidence>
<feature type="transmembrane region" description="Helical" evidence="1">
    <location>
        <begin position="129"/>
        <end position="147"/>
    </location>
</feature>
<keyword evidence="1" id="KW-0812">Transmembrane</keyword>
<feature type="transmembrane region" description="Helical" evidence="1">
    <location>
        <begin position="60"/>
        <end position="79"/>
    </location>
</feature>
<organism evidence="2 3">
    <name type="scientific">Bombilactobacillus apium</name>
    <dbReference type="NCBI Taxonomy" id="2675299"/>
    <lineage>
        <taxon>Bacteria</taxon>
        <taxon>Bacillati</taxon>
        <taxon>Bacillota</taxon>
        <taxon>Bacilli</taxon>
        <taxon>Lactobacillales</taxon>
        <taxon>Lactobacillaceae</taxon>
        <taxon>Bombilactobacillus</taxon>
    </lineage>
</organism>
<protein>
    <submittedName>
        <fullName evidence="2">O-antigen ligase family protein</fullName>
    </submittedName>
</protein>
<feature type="transmembrane region" description="Helical" evidence="1">
    <location>
        <begin position="316"/>
        <end position="335"/>
    </location>
</feature>